<accession>T1BC83</accession>
<organism evidence="2">
    <name type="scientific">mine drainage metagenome</name>
    <dbReference type="NCBI Taxonomy" id="410659"/>
    <lineage>
        <taxon>unclassified sequences</taxon>
        <taxon>metagenomes</taxon>
        <taxon>ecological metagenomes</taxon>
    </lineage>
</organism>
<evidence type="ECO:0000256" key="1">
    <source>
        <dbReference type="SAM" id="MobiDB-lite"/>
    </source>
</evidence>
<proteinExistence type="predicted"/>
<dbReference type="EMBL" id="AUZZ01000577">
    <property type="protein sequence ID" value="EQD67487.1"/>
    <property type="molecule type" value="Genomic_DNA"/>
</dbReference>
<evidence type="ECO:0000313" key="2">
    <source>
        <dbReference type="EMBL" id="EQD67487.1"/>
    </source>
</evidence>
<feature type="region of interest" description="Disordered" evidence="1">
    <location>
        <begin position="1"/>
        <end position="34"/>
    </location>
</feature>
<sequence length="62" mass="6558">MQDMGGLLRVPSPESRVPGRKRMSAQPIAGSAPDHVNIEIDGHALRVPKGSMIIQAADKVGI</sequence>
<protein>
    <submittedName>
        <fullName evidence="2">Uncharacterized protein</fullName>
    </submittedName>
</protein>
<reference evidence="2" key="1">
    <citation type="submission" date="2013-08" db="EMBL/GenBank/DDBJ databases">
        <authorList>
            <person name="Mendez C."/>
            <person name="Richter M."/>
            <person name="Ferrer M."/>
            <person name="Sanchez J."/>
        </authorList>
    </citation>
    <scope>NUCLEOTIDE SEQUENCE</scope>
</reference>
<feature type="non-terminal residue" evidence="2">
    <location>
        <position position="62"/>
    </location>
</feature>
<dbReference type="AlphaFoldDB" id="T1BC83"/>
<comment type="caution">
    <text evidence="2">The sequence shown here is derived from an EMBL/GenBank/DDBJ whole genome shotgun (WGS) entry which is preliminary data.</text>
</comment>
<reference evidence="2" key="2">
    <citation type="journal article" date="2014" name="ISME J.">
        <title>Microbial stratification in low pH oxic and suboxic macroscopic growths along an acid mine drainage.</title>
        <authorList>
            <person name="Mendez-Garcia C."/>
            <person name="Mesa V."/>
            <person name="Sprenger R.R."/>
            <person name="Richter M."/>
            <person name="Diez M.S."/>
            <person name="Solano J."/>
            <person name="Bargiela R."/>
            <person name="Golyshina O.V."/>
            <person name="Manteca A."/>
            <person name="Ramos J.L."/>
            <person name="Gallego J.R."/>
            <person name="Llorente I."/>
            <person name="Martins Dos Santos V.A."/>
            <person name="Jensen O.N."/>
            <person name="Pelaez A.I."/>
            <person name="Sanchez J."/>
            <person name="Ferrer M."/>
        </authorList>
    </citation>
    <scope>NUCLEOTIDE SEQUENCE</scope>
</reference>
<gene>
    <name evidence="2" type="ORF">B2A_00739</name>
</gene>
<name>T1BC83_9ZZZZ</name>